<dbReference type="AlphaFoldDB" id="A0AAD2HY31"/>
<evidence type="ECO:0000313" key="1">
    <source>
        <dbReference type="EMBL" id="CAK5282362.1"/>
    </source>
</evidence>
<reference evidence="1" key="1">
    <citation type="submission" date="2023-11" db="EMBL/GenBank/DDBJ databases">
        <authorList>
            <person name="De Vega J J."/>
            <person name="De Vega J J."/>
        </authorList>
    </citation>
    <scope>NUCLEOTIDE SEQUENCE</scope>
</reference>
<comment type="caution">
    <text evidence="1">The sequence shown here is derived from an EMBL/GenBank/DDBJ whole genome shotgun (WGS) entry which is preliminary data.</text>
</comment>
<name>A0AAD2HY31_9AGAR</name>
<organism evidence="1 2">
    <name type="scientific">Mycena citricolor</name>
    <dbReference type="NCBI Taxonomy" id="2018698"/>
    <lineage>
        <taxon>Eukaryota</taxon>
        <taxon>Fungi</taxon>
        <taxon>Dikarya</taxon>
        <taxon>Basidiomycota</taxon>
        <taxon>Agaricomycotina</taxon>
        <taxon>Agaricomycetes</taxon>
        <taxon>Agaricomycetidae</taxon>
        <taxon>Agaricales</taxon>
        <taxon>Marasmiineae</taxon>
        <taxon>Mycenaceae</taxon>
        <taxon>Mycena</taxon>
    </lineage>
</organism>
<sequence>MCSRVQVRLASKLQRHGESSAPRPLTKYPPFSSLESHWPRSSPLHITHCSPFFCFRAIDPELFHLSVSLSAGLNYILPHGASQSECVRAGSSIQFQFSLSTLHIRQVEWKCPGPGRMTLLNGSLRRCDYSLHGKRLTGIYIV</sequence>
<dbReference type="EMBL" id="CAVNYO010000453">
    <property type="protein sequence ID" value="CAK5282362.1"/>
    <property type="molecule type" value="Genomic_DNA"/>
</dbReference>
<keyword evidence="2" id="KW-1185">Reference proteome</keyword>
<accession>A0AAD2HY31</accession>
<proteinExistence type="predicted"/>
<gene>
    <name evidence="1" type="ORF">MYCIT1_LOCUS34051</name>
</gene>
<evidence type="ECO:0000313" key="2">
    <source>
        <dbReference type="Proteomes" id="UP001295794"/>
    </source>
</evidence>
<dbReference type="Proteomes" id="UP001295794">
    <property type="component" value="Unassembled WGS sequence"/>
</dbReference>
<protein>
    <submittedName>
        <fullName evidence="1">Uncharacterized protein</fullName>
    </submittedName>
</protein>